<comment type="similarity">
    <text evidence="2">Belongs to the EamA transporter family.</text>
</comment>
<dbReference type="EMBL" id="JBHDIY010000002">
    <property type="protein sequence ID" value="MFL4472030.1"/>
    <property type="molecule type" value="Genomic_DNA"/>
</dbReference>
<keyword evidence="3 6" id="KW-0812">Transmembrane</keyword>
<keyword evidence="5 6" id="KW-0472">Membrane</keyword>
<sequence>MSRSETLLCVGALIVLGATWGMTMPLTKIAVSTGYKHFGLLFWQLAIGVIVMSTIAALRGTRLPLGGPQLRIYLLIALIGSVLPNTASYQAAAHLPSGILSILLSMIPIWAFPIALLLALDRFEWRRFAGLVAGLCAVLLIVLPGAEMSGAISVFWVMIGLISGLFYAFEGNFVAKWGTAGLDPIQVLWGASIVGSIIALPLALGSGQWIDPRPPYAAPDLALLISSVLHVLTYTGYVWLVGRAGPVFTVQISYLVTLFGLLWAKLILNEAYPPVIWGALALMLLGMYLVQPRGKAALDDTSAMRNTRV</sequence>
<reference evidence="8 9" key="1">
    <citation type="submission" date="2024-08" db="EMBL/GenBank/DDBJ databases">
        <title>Tateyamaria sp. nov., isolated from marine algae.</title>
        <authorList>
            <person name="Choi B.J."/>
            <person name="Kim J.M."/>
            <person name="Lee J.K."/>
            <person name="Choi D.G."/>
            <person name="Bayburt H."/>
            <person name="Baek J.H."/>
            <person name="Han D.M."/>
            <person name="Jeon C.O."/>
        </authorList>
    </citation>
    <scope>NUCLEOTIDE SEQUENCE [LARGE SCALE GENOMIC DNA]</scope>
    <source>
        <strain evidence="8 9">KMU-156</strain>
    </source>
</reference>
<feature type="transmembrane region" description="Helical" evidence="6">
    <location>
        <begin position="37"/>
        <end position="58"/>
    </location>
</feature>
<feature type="transmembrane region" description="Helical" evidence="6">
    <location>
        <begin position="274"/>
        <end position="290"/>
    </location>
</feature>
<feature type="transmembrane region" description="Helical" evidence="6">
    <location>
        <begin position="98"/>
        <end position="120"/>
    </location>
</feature>
<comment type="caution">
    <text evidence="8">The sequence shown here is derived from an EMBL/GenBank/DDBJ whole genome shotgun (WGS) entry which is preliminary data.</text>
</comment>
<dbReference type="Pfam" id="PF00892">
    <property type="entry name" value="EamA"/>
    <property type="match status" value="2"/>
</dbReference>
<evidence type="ECO:0000313" key="9">
    <source>
        <dbReference type="Proteomes" id="UP001627408"/>
    </source>
</evidence>
<name>A0ABW8UXZ2_9RHOB</name>
<dbReference type="InterPro" id="IPR037185">
    <property type="entry name" value="EmrE-like"/>
</dbReference>
<accession>A0ABW8UXZ2</accession>
<feature type="domain" description="EamA" evidence="7">
    <location>
        <begin position="12"/>
        <end position="142"/>
    </location>
</feature>
<feature type="transmembrane region" description="Helical" evidence="6">
    <location>
        <begin position="152"/>
        <end position="175"/>
    </location>
</feature>
<evidence type="ECO:0000259" key="7">
    <source>
        <dbReference type="Pfam" id="PF00892"/>
    </source>
</evidence>
<dbReference type="PANTHER" id="PTHR32322">
    <property type="entry name" value="INNER MEMBRANE TRANSPORTER"/>
    <property type="match status" value="1"/>
</dbReference>
<feature type="domain" description="EamA" evidence="7">
    <location>
        <begin position="155"/>
        <end position="290"/>
    </location>
</feature>
<evidence type="ECO:0000256" key="1">
    <source>
        <dbReference type="ARBA" id="ARBA00004141"/>
    </source>
</evidence>
<dbReference type="Proteomes" id="UP001627408">
    <property type="component" value="Unassembled WGS sequence"/>
</dbReference>
<evidence type="ECO:0000256" key="4">
    <source>
        <dbReference type="ARBA" id="ARBA00022989"/>
    </source>
</evidence>
<feature type="transmembrane region" description="Helical" evidence="6">
    <location>
        <begin position="70"/>
        <end position="92"/>
    </location>
</feature>
<evidence type="ECO:0000256" key="2">
    <source>
        <dbReference type="ARBA" id="ARBA00007362"/>
    </source>
</evidence>
<feature type="transmembrane region" description="Helical" evidence="6">
    <location>
        <begin position="127"/>
        <end position="146"/>
    </location>
</feature>
<evidence type="ECO:0000256" key="5">
    <source>
        <dbReference type="ARBA" id="ARBA00023136"/>
    </source>
</evidence>
<comment type="subcellular location">
    <subcellularLocation>
        <location evidence="1">Membrane</location>
        <topology evidence="1">Multi-pass membrane protein</topology>
    </subcellularLocation>
</comment>
<organism evidence="8 9">
    <name type="scientific">Tateyamaria armeniaca</name>
    <dbReference type="NCBI Taxonomy" id="2518930"/>
    <lineage>
        <taxon>Bacteria</taxon>
        <taxon>Pseudomonadati</taxon>
        <taxon>Pseudomonadota</taxon>
        <taxon>Alphaproteobacteria</taxon>
        <taxon>Rhodobacterales</taxon>
        <taxon>Roseobacteraceae</taxon>
        <taxon>Tateyamaria</taxon>
    </lineage>
</organism>
<dbReference type="RefSeq" id="WP_407593905.1">
    <property type="nucleotide sequence ID" value="NZ_JBHDIY010000002.1"/>
</dbReference>
<dbReference type="PANTHER" id="PTHR32322:SF2">
    <property type="entry name" value="EAMA DOMAIN-CONTAINING PROTEIN"/>
    <property type="match status" value="1"/>
</dbReference>
<feature type="transmembrane region" description="Helical" evidence="6">
    <location>
        <begin position="187"/>
        <end position="209"/>
    </location>
</feature>
<evidence type="ECO:0000256" key="3">
    <source>
        <dbReference type="ARBA" id="ARBA00022692"/>
    </source>
</evidence>
<dbReference type="InterPro" id="IPR000620">
    <property type="entry name" value="EamA_dom"/>
</dbReference>
<proteinExistence type="inferred from homology"/>
<feature type="transmembrane region" description="Helical" evidence="6">
    <location>
        <begin position="221"/>
        <end position="240"/>
    </location>
</feature>
<keyword evidence="4 6" id="KW-1133">Transmembrane helix</keyword>
<keyword evidence="9" id="KW-1185">Reference proteome</keyword>
<evidence type="ECO:0000256" key="6">
    <source>
        <dbReference type="SAM" id="Phobius"/>
    </source>
</evidence>
<dbReference type="SUPFAM" id="SSF103481">
    <property type="entry name" value="Multidrug resistance efflux transporter EmrE"/>
    <property type="match status" value="2"/>
</dbReference>
<dbReference type="InterPro" id="IPR050638">
    <property type="entry name" value="AA-Vitamin_Transporters"/>
</dbReference>
<evidence type="ECO:0000313" key="8">
    <source>
        <dbReference type="EMBL" id="MFL4472030.1"/>
    </source>
</evidence>
<protein>
    <submittedName>
        <fullName evidence="8">DMT family transporter</fullName>
    </submittedName>
</protein>
<gene>
    <name evidence="8" type="ORF">ACERZ8_19895</name>
</gene>
<feature type="transmembrane region" description="Helical" evidence="6">
    <location>
        <begin position="247"/>
        <end position="268"/>
    </location>
</feature>